<gene>
    <name evidence="4" type="ORF">OSO01_29080</name>
</gene>
<evidence type="ECO:0000313" key="4">
    <source>
        <dbReference type="EMBL" id="GEN88169.1"/>
    </source>
</evidence>
<evidence type="ECO:0000313" key="5">
    <source>
        <dbReference type="Proteomes" id="UP000321558"/>
    </source>
</evidence>
<dbReference type="RefSeq" id="WP_147211108.1">
    <property type="nucleotide sequence ID" value="NZ_BJYM01000012.1"/>
</dbReference>
<keyword evidence="1 4" id="KW-0808">Transferase</keyword>
<dbReference type="EMBL" id="BJYM01000012">
    <property type="protein sequence ID" value="GEN88169.1"/>
    <property type="molecule type" value="Genomic_DNA"/>
</dbReference>
<feature type="domain" description="N-acetyltransferase" evidence="3">
    <location>
        <begin position="10"/>
        <end position="169"/>
    </location>
</feature>
<accession>A0A511ZL91</accession>
<evidence type="ECO:0000256" key="2">
    <source>
        <dbReference type="ARBA" id="ARBA00023315"/>
    </source>
</evidence>
<dbReference type="Pfam" id="PF00583">
    <property type="entry name" value="Acetyltransf_1"/>
    <property type="match status" value="1"/>
</dbReference>
<sequence>MSVKYSIKQVETKEAAQVAEFMKSIRKELFPMLNHNQLPADLVHVHTYYLGRNDSALFATISEEGEVLGTIGYLPYDNRFEYLQDYYAQIQTTELVRCYIDPGYRRLGIGSALYKTALKSICAAGYEKIYLHTHPFLPGGVPFWKALGFEEKLAEPDPIWKTLHMDKKL</sequence>
<dbReference type="AlphaFoldDB" id="A0A511ZL91"/>
<dbReference type="SUPFAM" id="SSF55729">
    <property type="entry name" value="Acyl-CoA N-acyltransferases (Nat)"/>
    <property type="match status" value="1"/>
</dbReference>
<dbReference type="Gene3D" id="3.40.630.30">
    <property type="match status" value="1"/>
</dbReference>
<dbReference type="OrthoDB" id="9789603at2"/>
<organism evidence="4 5">
    <name type="scientific">Oceanobacillus sojae</name>
    <dbReference type="NCBI Taxonomy" id="582851"/>
    <lineage>
        <taxon>Bacteria</taxon>
        <taxon>Bacillati</taxon>
        <taxon>Bacillota</taxon>
        <taxon>Bacilli</taxon>
        <taxon>Bacillales</taxon>
        <taxon>Bacillaceae</taxon>
        <taxon>Oceanobacillus</taxon>
    </lineage>
</organism>
<dbReference type="Proteomes" id="UP000321558">
    <property type="component" value="Unassembled WGS sequence"/>
</dbReference>
<protein>
    <submittedName>
        <fullName evidence="4">N-acetyltransferase</fullName>
    </submittedName>
</protein>
<evidence type="ECO:0000256" key="1">
    <source>
        <dbReference type="ARBA" id="ARBA00022679"/>
    </source>
</evidence>
<evidence type="ECO:0000259" key="3">
    <source>
        <dbReference type="PROSITE" id="PS51186"/>
    </source>
</evidence>
<name>A0A511ZL91_9BACI</name>
<dbReference type="InterPro" id="IPR000182">
    <property type="entry name" value="GNAT_dom"/>
</dbReference>
<keyword evidence="5" id="KW-1185">Reference proteome</keyword>
<comment type="caution">
    <text evidence="4">The sequence shown here is derived from an EMBL/GenBank/DDBJ whole genome shotgun (WGS) entry which is preliminary data.</text>
</comment>
<reference evidence="4 5" key="1">
    <citation type="submission" date="2019-07" db="EMBL/GenBank/DDBJ databases">
        <title>Whole genome shotgun sequence of Oceanobacillus sojae NBRC 105379.</title>
        <authorList>
            <person name="Hosoyama A."/>
            <person name="Uohara A."/>
            <person name="Ohji S."/>
            <person name="Ichikawa N."/>
        </authorList>
    </citation>
    <scope>NUCLEOTIDE SEQUENCE [LARGE SCALE GENOMIC DNA]</scope>
    <source>
        <strain evidence="4 5">NBRC 105379</strain>
    </source>
</reference>
<keyword evidence="2" id="KW-0012">Acyltransferase</keyword>
<dbReference type="PANTHER" id="PTHR43877:SF1">
    <property type="entry name" value="ACETYLTRANSFERASE"/>
    <property type="match status" value="1"/>
</dbReference>
<dbReference type="PROSITE" id="PS51186">
    <property type="entry name" value="GNAT"/>
    <property type="match status" value="1"/>
</dbReference>
<proteinExistence type="predicted"/>
<dbReference type="CDD" id="cd04301">
    <property type="entry name" value="NAT_SF"/>
    <property type="match status" value="1"/>
</dbReference>
<dbReference type="InterPro" id="IPR016181">
    <property type="entry name" value="Acyl_CoA_acyltransferase"/>
</dbReference>
<dbReference type="PANTHER" id="PTHR43877">
    <property type="entry name" value="AMINOALKYLPHOSPHONATE N-ACETYLTRANSFERASE-RELATED-RELATED"/>
    <property type="match status" value="1"/>
</dbReference>
<dbReference type="GO" id="GO:0016747">
    <property type="term" value="F:acyltransferase activity, transferring groups other than amino-acyl groups"/>
    <property type="evidence" value="ECO:0007669"/>
    <property type="project" value="InterPro"/>
</dbReference>
<dbReference type="InterPro" id="IPR050832">
    <property type="entry name" value="Bact_Acetyltransf"/>
</dbReference>